<gene>
    <name evidence="7" type="ORF">CDAUBV1_LOCUS1443</name>
</gene>
<keyword evidence="2 6" id="KW-0808">Transferase</keyword>
<sequence length="412" mass="46867">MRPVWLLRFSALSWNYARFLEYRLLPKLSRDLCCLRKKSKTVLLAEVTTEHGIVVRMVGDSTEEFNGYYEKFMSMLSSMDRPSEAGDYFQKVAAYNLDGGKRIRGALVGTALKAFGNDECKPEIIRSAHLTGWCIEMLHAGFLILDDIMDDSPKRRGKPSWFSHQRAAGRGLIAINDGLHLVLCAKSLLHQIFSSYPEQLSAYSRIIKIFDMVAYNTCWGQNLDTNFAQSPNPDSSIDLTVYSKANFDSITRWKTGFYTFYLPVACGMALAGVEDEQVYADAEKILLKLGQYFQAQDDYLDCFGEVEETGKIGTDISDGKCSWLIVECLSRASPKQIEVVKKFYGRKGDKAASAIRELYEELGLPAVFRNYEMKMRAEINQDIENWRSIDNHPEGSCTLFSRLVEMLFLRSR</sequence>
<evidence type="ECO:0000313" key="8">
    <source>
        <dbReference type="Proteomes" id="UP001497525"/>
    </source>
</evidence>
<organism evidence="7 8">
    <name type="scientific">Calicophoron daubneyi</name>
    <name type="common">Rumen fluke</name>
    <name type="synonym">Paramphistomum daubneyi</name>
    <dbReference type="NCBI Taxonomy" id="300641"/>
    <lineage>
        <taxon>Eukaryota</taxon>
        <taxon>Metazoa</taxon>
        <taxon>Spiralia</taxon>
        <taxon>Lophotrochozoa</taxon>
        <taxon>Platyhelminthes</taxon>
        <taxon>Trematoda</taxon>
        <taxon>Digenea</taxon>
        <taxon>Plagiorchiida</taxon>
        <taxon>Pronocephalata</taxon>
        <taxon>Paramphistomoidea</taxon>
        <taxon>Paramphistomidae</taxon>
        <taxon>Calicophoron</taxon>
    </lineage>
</organism>
<proteinExistence type="inferred from homology"/>
<dbReference type="SFLD" id="SFLDG01017">
    <property type="entry name" value="Polyprenyl_Transferase_Like"/>
    <property type="match status" value="1"/>
</dbReference>
<reference evidence="7" key="1">
    <citation type="submission" date="2024-06" db="EMBL/GenBank/DDBJ databases">
        <authorList>
            <person name="Liu X."/>
            <person name="Lenzi L."/>
            <person name="Haldenby T S."/>
            <person name="Uol C."/>
        </authorList>
    </citation>
    <scope>NUCLEOTIDE SEQUENCE</scope>
</reference>
<dbReference type="CDD" id="cd00685">
    <property type="entry name" value="Trans_IPPS_HT"/>
    <property type="match status" value="1"/>
</dbReference>
<dbReference type="PANTHER" id="PTHR11525">
    <property type="entry name" value="FARNESYL-PYROPHOSPHATE SYNTHETASE"/>
    <property type="match status" value="1"/>
</dbReference>
<dbReference type="Gene3D" id="1.10.600.10">
    <property type="entry name" value="Farnesyl Diphosphate Synthase"/>
    <property type="match status" value="1"/>
</dbReference>
<keyword evidence="3" id="KW-0479">Metal-binding</keyword>
<dbReference type="EMBL" id="CAXLJL010000057">
    <property type="protein sequence ID" value="CAL5129995.1"/>
    <property type="molecule type" value="Genomic_DNA"/>
</dbReference>
<dbReference type="SFLD" id="SFLDS00005">
    <property type="entry name" value="Isoprenoid_Synthase_Type_I"/>
    <property type="match status" value="1"/>
</dbReference>
<dbReference type="GO" id="GO:0005737">
    <property type="term" value="C:cytoplasm"/>
    <property type="evidence" value="ECO:0007669"/>
    <property type="project" value="TreeGrafter"/>
</dbReference>
<dbReference type="GO" id="GO:0004337">
    <property type="term" value="F:(2E,6E)-farnesyl diphosphate synthase activity"/>
    <property type="evidence" value="ECO:0007669"/>
    <property type="project" value="TreeGrafter"/>
</dbReference>
<dbReference type="SUPFAM" id="SSF48576">
    <property type="entry name" value="Terpenoid synthases"/>
    <property type="match status" value="1"/>
</dbReference>
<evidence type="ECO:0000256" key="6">
    <source>
        <dbReference type="RuleBase" id="RU004466"/>
    </source>
</evidence>
<dbReference type="InterPro" id="IPR008949">
    <property type="entry name" value="Isoprenoid_synthase_dom_sf"/>
</dbReference>
<dbReference type="InterPro" id="IPR033749">
    <property type="entry name" value="Polyprenyl_synt_CS"/>
</dbReference>
<protein>
    <recommendedName>
        <fullName evidence="5">Farnesyl pyrophosphate synthase</fullName>
    </recommendedName>
</protein>
<dbReference type="Pfam" id="PF00348">
    <property type="entry name" value="polyprenyl_synt"/>
    <property type="match status" value="1"/>
</dbReference>
<dbReference type="AlphaFoldDB" id="A0AAV2SYG1"/>
<comment type="caution">
    <text evidence="7">The sequence shown here is derived from an EMBL/GenBank/DDBJ whole genome shotgun (WGS) entry which is preliminary data.</text>
</comment>
<comment type="similarity">
    <text evidence="6">Belongs to the FPP/GGPP synthase family.</text>
</comment>
<accession>A0AAV2SYG1</accession>
<dbReference type="PROSITE" id="PS00723">
    <property type="entry name" value="POLYPRENYL_SYNTHASE_1"/>
    <property type="match status" value="1"/>
</dbReference>
<keyword evidence="4" id="KW-0460">Magnesium</keyword>
<evidence type="ECO:0000313" key="7">
    <source>
        <dbReference type="EMBL" id="CAL5129995.1"/>
    </source>
</evidence>
<name>A0AAV2SYG1_CALDB</name>
<evidence type="ECO:0000256" key="4">
    <source>
        <dbReference type="ARBA" id="ARBA00022842"/>
    </source>
</evidence>
<evidence type="ECO:0000256" key="5">
    <source>
        <dbReference type="ARBA" id="ARBA00034546"/>
    </source>
</evidence>
<dbReference type="GO" id="GO:0046872">
    <property type="term" value="F:metal ion binding"/>
    <property type="evidence" value="ECO:0007669"/>
    <property type="project" value="UniProtKB-KW"/>
</dbReference>
<evidence type="ECO:0000256" key="1">
    <source>
        <dbReference type="ARBA" id="ARBA00001946"/>
    </source>
</evidence>
<dbReference type="Proteomes" id="UP001497525">
    <property type="component" value="Unassembled WGS sequence"/>
</dbReference>
<dbReference type="InterPro" id="IPR039702">
    <property type="entry name" value="FPS1-like"/>
</dbReference>
<dbReference type="InterPro" id="IPR000092">
    <property type="entry name" value="Polyprenyl_synt"/>
</dbReference>
<dbReference type="GO" id="GO:0004161">
    <property type="term" value="F:dimethylallyltranstransferase activity"/>
    <property type="evidence" value="ECO:0007669"/>
    <property type="project" value="TreeGrafter"/>
</dbReference>
<comment type="cofactor">
    <cofactor evidence="1">
        <name>Mg(2+)</name>
        <dbReference type="ChEBI" id="CHEBI:18420"/>
    </cofactor>
</comment>
<evidence type="ECO:0000256" key="3">
    <source>
        <dbReference type="ARBA" id="ARBA00022723"/>
    </source>
</evidence>
<dbReference type="GO" id="GO:0045337">
    <property type="term" value="P:farnesyl diphosphate biosynthetic process"/>
    <property type="evidence" value="ECO:0007669"/>
    <property type="project" value="TreeGrafter"/>
</dbReference>
<evidence type="ECO:0000256" key="2">
    <source>
        <dbReference type="ARBA" id="ARBA00022679"/>
    </source>
</evidence>
<dbReference type="PANTHER" id="PTHR11525:SF0">
    <property type="entry name" value="FARNESYL PYROPHOSPHATE SYNTHASE"/>
    <property type="match status" value="1"/>
</dbReference>